<gene>
    <name evidence="4" type="ORF">ACFFGY_09345</name>
</gene>
<proteinExistence type="predicted"/>
<dbReference type="InterPro" id="IPR001789">
    <property type="entry name" value="Sig_transdc_resp-reg_receiver"/>
</dbReference>
<dbReference type="InterPro" id="IPR011006">
    <property type="entry name" value="CheY-like_superfamily"/>
</dbReference>
<protein>
    <submittedName>
        <fullName evidence="4">Response regulator</fullName>
    </submittedName>
</protein>
<dbReference type="SMART" id="SM00448">
    <property type="entry name" value="REC"/>
    <property type="match status" value="1"/>
</dbReference>
<evidence type="ECO:0000256" key="1">
    <source>
        <dbReference type="ARBA" id="ARBA00022553"/>
    </source>
</evidence>
<dbReference type="Gene3D" id="3.40.50.2300">
    <property type="match status" value="1"/>
</dbReference>
<feature type="modified residue" description="4-aspartylphosphate" evidence="2">
    <location>
        <position position="53"/>
    </location>
</feature>
<dbReference type="PANTHER" id="PTHR44591">
    <property type="entry name" value="STRESS RESPONSE REGULATOR PROTEIN 1"/>
    <property type="match status" value="1"/>
</dbReference>
<dbReference type="PANTHER" id="PTHR44591:SF3">
    <property type="entry name" value="RESPONSE REGULATORY DOMAIN-CONTAINING PROTEIN"/>
    <property type="match status" value="1"/>
</dbReference>
<dbReference type="Proteomes" id="UP001589865">
    <property type="component" value="Unassembled WGS sequence"/>
</dbReference>
<evidence type="ECO:0000313" key="5">
    <source>
        <dbReference type="Proteomes" id="UP001589865"/>
    </source>
</evidence>
<organism evidence="4 5">
    <name type="scientific">Roseomonas elaeocarpi</name>
    <dbReference type="NCBI Taxonomy" id="907779"/>
    <lineage>
        <taxon>Bacteria</taxon>
        <taxon>Pseudomonadati</taxon>
        <taxon>Pseudomonadota</taxon>
        <taxon>Alphaproteobacteria</taxon>
        <taxon>Acetobacterales</taxon>
        <taxon>Roseomonadaceae</taxon>
        <taxon>Roseomonas</taxon>
    </lineage>
</organism>
<evidence type="ECO:0000256" key="2">
    <source>
        <dbReference type="PROSITE-ProRule" id="PRU00169"/>
    </source>
</evidence>
<keyword evidence="5" id="KW-1185">Reference proteome</keyword>
<dbReference type="Pfam" id="PF00072">
    <property type="entry name" value="Response_reg"/>
    <property type="match status" value="1"/>
</dbReference>
<dbReference type="SUPFAM" id="SSF52172">
    <property type="entry name" value="CheY-like"/>
    <property type="match status" value="1"/>
</dbReference>
<dbReference type="EMBL" id="JBHLUN010000006">
    <property type="protein sequence ID" value="MFC0408451.1"/>
    <property type="molecule type" value="Genomic_DNA"/>
</dbReference>
<keyword evidence="1 2" id="KW-0597">Phosphoprotein</keyword>
<evidence type="ECO:0000259" key="3">
    <source>
        <dbReference type="PROSITE" id="PS50110"/>
    </source>
</evidence>
<evidence type="ECO:0000313" key="4">
    <source>
        <dbReference type="EMBL" id="MFC0408451.1"/>
    </source>
</evidence>
<sequence length="136" mass="15035">MCDVLLVDDEDLVRGTLVAILEEDGLTVHDVGNPAQAMEFIHDTPGCRILVTDIDLGAGAYNGFALADGMRHDQPDIPILFISGRPWLLKARVRHPLERALPKPFSIEVFTHLVRQLLELRPEPRFTPSVAPGHLG</sequence>
<dbReference type="InterPro" id="IPR050595">
    <property type="entry name" value="Bact_response_regulator"/>
</dbReference>
<feature type="domain" description="Response regulatory" evidence="3">
    <location>
        <begin position="3"/>
        <end position="118"/>
    </location>
</feature>
<accession>A0ABV6JVV3</accession>
<comment type="caution">
    <text evidence="4">The sequence shown here is derived from an EMBL/GenBank/DDBJ whole genome shotgun (WGS) entry which is preliminary data.</text>
</comment>
<dbReference type="PROSITE" id="PS50110">
    <property type="entry name" value="RESPONSE_REGULATORY"/>
    <property type="match status" value="1"/>
</dbReference>
<reference evidence="4 5" key="1">
    <citation type="submission" date="2024-09" db="EMBL/GenBank/DDBJ databases">
        <authorList>
            <person name="Sun Q."/>
            <person name="Mori K."/>
        </authorList>
    </citation>
    <scope>NUCLEOTIDE SEQUENCE [LARGE SCALE GENOMIC DNA]</scope>
    <source>
        <strain evidence="4 5">TBRC 5777</strain>
    </source>
</reference>
<dbReference type="RefSeq" id="WP_377044203.1">
    <property type="nucleotide sequence ID" value="NZ_JBHLUN010000006.1"/>
</dbReference>
<name>A0ABV6JVV3_9PROT</name>